<name>A0A8H4KFD5_9HYPO</name>
<accession>A0A8H4KFD5</accession>
<dbReference type="EMBL" id="JAADJG010000349">
    <property type="protein sequence ID" value="KAF4448273.1"/>
    <property type="molecule type" value="Genomic_DNA"/>
</dbReference>
<reference evidence="1" key="1">
    <citation type="submission" date="2020-01" db="EMBL/GenBank/DDBJ databases">
        <title>Identification and distribution of gene clusters putatively required for synthesis of sphingolipid metabolism inhibitors in phylogenetically diverse species of the filamentous fungus Fusarium.</title>
        <authorList>
            <person name="Kim H.-S."/>
            <person name="Busman M."/>
            <person name="Brown D.W."/>
            <person name="Divon H."/>
            <person name="Uhlig S."/>
            <person name="Proctor R.H."/>
        </authorList>
    </citation>
    <scope>NUCLEOTIDE SEQUENCE</scope>
    <source>
        <strain evidence="1">NRRL 53441</strain>
    </source>
</reference>
<proteinExistence type="predicted"/>
<evidence type="ECO:0000313" key="2">
    <source>
        <dbReference type="Proteomes" id="UP000605986"/>
    </source>
</evidence>
<evidence type="ECO:0000313" key="1">
    <source>
        <dbReference type="EMBL" id="KAF4448273.1"/>
    </source>
</evidence>
<organism evidence="1 2">
    <name type="scientific">Fusarium austroafricanum</name>
    <dbReference type="NCBI Taxonomy" id="2364996"/>
    <lineage>
        <taxon>Eukaryota</taxon>
        <taxon>Fungi</taxon>
        <taxon>Dikarya</taxon>
        <taxon>Ascomycota</taxon>
        <taxon>Pezizomycotina</taxon>
        <taxon>Sordariomycetes</taxon>
        <taxon>Hypocreomycetidae</taxon>
        <taxon>Hypocreales</taxon>
        <taxon>Nectriaceae</taxon>
        <taxon>Fusarium</taxon>
        <taxon>Fusarium concolor species complex</taxon>
    </lineage>
</organism>
<keyword evidence="2" id="KW-1185">Reference proteome</keyword>
<dbReference type="OrthoDB" id="4883757at2759"/>
<dbReference type="Proteomes" id="UP000605986">
    <property type="component" value="Unassembled WGS sequence"/>
</dbReference>
<sequence length="453" mass="51287">MSRQAHLQNTMNKLNIDDSQALVNAFDGDAVVAHCHRARTNPLNYLSKTFKYSLTLLAVMFDTGCVISGSRALDFFVPGSATEDSDWDFYVPGYKESVADVMSILTLCGVTWESNVDSIATKFLRHGRVEINSNVLDILSSWYSPGMEAGILGETVHEIVAAFTRMRSSIPDAKKYIISRGLCGDLIIAPDVDEGCHVEESTGYETASGEQFSMIRGSIETSQGTQSVQLIIGCHYRGIRSCLSFIKEFYASHVQCFIGGWCAAHMYYYHASSRDAVVWGGKQSTKAIDRAIEKYCDRGFSFHDAPYTKPTIRRFDDVESMFLDYGEVYRAFLRKSNFEMFDKWMADRRQNIEGIHWVEFGSLIERICSPFERCSRGRPSFAEARYKLPIWHLRRLADIITLNTAASDMLRTKEFFSNVRKTIAGMDWNVTEVVRSGNVYNSLQDASPWSWAM</sequence>
<gene>
    <name evidence="1" type="ORF">F53441_8307</name>
</gene>
<protein>
    <submittedName>
        <fullName evidence="1">Uncharacterized protein</fullName>
    </submittedName>
</protein>
<dbReference type="AlphaFoldDB" id="A0A8H4KFD5"/>
<comment type="caution">
    <text evidence="1">The sequence shown here is derived from an EMBL/GenBank/DDBJ whole genome shotgun (WGS) entry which is preliminary data.</text>
</comment>